<evidence type="ECO:0000313" key="2">
    <source>
        <dbReference type="Proteomes" id="UP000006671"/>
    </source>
</evidence>
<proteinExistence type="predicted"/>
<sequence>MFLESDNRSALFSEGSGVHGAELFSDSHSMFSGEFNSRQSGIMVSWENSSIVTVSNIYSSNEETVGEEQQHEEGTRISEKNYKLVNWNKLTSQQLVHIFSFLVGRVELCKEDEFYWNIVKHHLHVESEHDALLALFKLIPPKESVFPLHHLISEMNKRGKFQDSKFEEFYKMAYTHFEKILLLLRCTNFTNLVLAQGRISWFEREQLANMQRLIISRELGYLQPLKVGETVEQFDDEVELIDSDNDPAQSNDYLAELFRRRLCRLNLTKSDEEFISHQENGFMDLAFHKMMQLSEKMFRDFDMDCKDLALPYNFRNSHVKFEMDIFNTNSKKLGFCMDYNSSYQFEVEDEEEVEELVSNLSHYQVLDIRDVTHFSTFMNFEIPKEIEFVNFSGSIPYNYDLGQVYFPNVKFLRINIESNQSHTNDLGDEYFLDFEDSTSMFLNEFLKRFPNLIHLVIRGIENISFFEKLDELLSHLWVLELMIDDEDSFWGKPDSIECLERITDKAKNLKQLFLNVNLDVRRPLAVDYEKLKLYYSLGNNRFSTSIGRASIARFCKSAFANVYQTTRN</sequence>
<dbReference type="Proteomes" id="UP000006671">
    <property type="component" value="Unassembled WGS sequence"/>
</dbReference>
<gene>
    <name evidence="1" type="ORF">NAEGRDRAFT_68006</name>
</gene>
<dbReference type="InParanoid" id="D2VGK0"/>
<reference evidence="1 2" key="1">
    <citation type="journal article" date="2010" name="Cell">
        <title>The genome of Naegleria gruberi illuminates early eukaryotic versatility.</title>
        <authorList>
            <person name="Fritz-Laylin L.K."/>
            <person name="Prochnik S.E."/>
            <person name="Ginger M.L."/>
            <person name="Dacks J.B."/>
            <person name="Carpenter M.L."/>
            <person name="Field M.C."/>
            <person name="Kuo A."/>
            <person name="Paredez A."/>
            <person name="Chapman J."/>
            <person name="Pham J."/>
            <person name="Shu S."/>
            <person name="Neupane R."/>
            <person name="Cipriano M."/>
            <person name="Mancuso J."/>
            <person name="Tu H."/>
            <person name="Salamov A."/>
            <person name="Lindquist E."/>
            <person name="Shapiro H."/>
            <person name="Lucas S."/>
            <person name="Grigoriev I.V."/>
            <person name="Cande W.Z."/>
            <person name="Fulton C."/>
            <person name="Rokhsar D.S."/>
            <person name="Dawson S.C."/>
        </authorList>
    </citation>
    <scope>NUCLEOTIDE SEQUENCE [LARGE SCALE GENOMIC DNA]</scope>
    <source>
        <strain evidence="1 2">NEG-M</strain>
    </source>
</reference>
<dbReference type="GeneID" id="8850112"/>
<dbReference type="VEuPathDB" id="AmoebaDB:NAEGRDRAFT_68006"/>
<keyword evidence="2" id="KW-1185">Reference proteome</keyword>
<organism evidence="2">
    <name type="scientific">Naegleria gruberi</name>
    <name type="common">Amoeba</name>
    <dbReference type="NCBI Taxonomy" id="5762"/>
    <lineage>
        <taxon>Eukaryota</taxon>
        <taxon>Discoba</taxon>
        <taxon>Heterolobosea</taxon>
        <taxon>Tetramitia</taxon>
        <taxon>Eutetramitia</taxon>
        <taxon>Vahlkampfiidae</taxon>
        <taxon>Naegleria</taxon>
    </lineage>
</organism>
<evidence type="ECO:0000313" key="1">
    <source>
        <dbReference type="EMBL" id="EFC43978.1"/>
    </source>
</evidence>
<dbReference type="OrthoDB" id="10356901at2759"/>
<dbReference type="EMBL" id="GG738870">
    <property type="protein sequence ID" value="EFC43978.1"/>
    <property type="molecule type" value="Genomic_DNA"/>
</dbReference>
<dbReference type="RefSeq" id="XP_002676722.1">
    <property type="nucleotide sequence ID" value="XM_002676676.1"/>
</dbReference>
<dbReference type="KEGG" id="ngr:NAEGRDRAFT_68006"/>
<dbReference type="AlphaFoldDB" id="D2VGK0"/>
<accession>D2VGK0</accession>
<dbReference type="OMA" id="FEMDIFN"/>
<name>D2VGK0_NAEGR</name>
<protein>
    <submittedName>
        <fullName evidence="1">Predicted protein</fullName>
    </submittedName>
</protein>